<dbReference type="AlphaFoldDB" id="A0A5M9L6D4"/>
<dbReference type="Proteomes" id="UP000249757">
    <property type="component" value="Unassembled WGS sequence"/>
</dbReference>
<sequence>MKAKIKRKEPVMDFTYNQGKKGKKKYDIVRITESA</sequence>
<proteinExistence type="predicted"/>
<organism evidence="1 2">
    <name type="scientific">Pyrenophora tritici-repentis</name>
    <dbReference type="NCBI Taxonomy" id="45151"/>
    <lineage>
        <taxon>Eukaryota</taxon>
        <taxon>Fungi</taxon>
        <taxon>Dikarya</taxon>
        <taxon>Ascomycota</taxon>
        <taxon>Pezizomycotina</taxon>
        <taxon>Dothideomycetes</taxon>
        <taxon>Pleosporomycetidae</taxon>
        <taxon>Pleosporales</taxon>
        <taxon>Pleosporineae</taxon>
        <taxon>Pleosporaceae</taxon>
        <taxon>Pyrenophora</taxon>
    </lineage>
</organism>
<reference evidence="2" key="1">
    <citation type="journal article" date="2022" name="Microb. Genom.">
        <title>A global pangenome for the wheat fungal pathogen Pyrenophora tritici-repentis and prediction of effector protein structural homology.</title>
        <authorList>
            <person name="Moolhuijzen P.M."/>
            <person name="See P.T."/>
            <person name="Shi G."/>
            <person name="Powell H.R."/>
            <person name="Cockram J."/>
            <person name="Jorgensen L.N."/>
            <person name="Benslimane H."/>
            <person name="Strelkov S.E."/>
            <person name="Turner J."/>
            <person name="Liu Z."/>
            <person name="Moffat C.S."/>
        </authorList>
    </citation>
    <scope>NUCLEOTIDE SEQUENCE [LARGE SCALE GENOMIC DNA]</scope>
</reference>
<gene>
    <name evidence="1" type="ORF">Ptr86124_007058</name>
</gene>
<keyword evidence="2" id="KW-1185">Reference proteome</keyword>
<comment type="caution">
    <text evidence="1">The sequence shown here is derived from an EMBL/GenBank/DDBJ whole genome shotgun (WGS) entry which is preliminary data.</text>
</comment>
<evidence type="ECO:0000313" key="1">
    <source>
        <dbReference type="EMBL" id="KAI1514428.1"/>
    </source>
</evidence>
<dbReference type="EMBL" id="NRDI02000008">
    <property type="protein sequence ID" value="KAI1514428.1"/>
    <property type="molecule type" value="Genomic_DNA"/>
</dbReference>
<accession>A0A5M9L6D4</accession>
<name>A0A5M9L6D4_9PLEO</name>
<evidence type="ECO:0000313" key="2">
    <source>
        <dbReference type="Proteomes" id="UP000249757"/>
    </source>
</evidence>
<protein>
    <submittedName>
        <fullName evidence="1">Uncharacterized protein</fullName>
    </submittedName>
</protein>